<dbReference type="PhylomeDB" id="A0A0G4FMA4"/>
<dbReference type="EMBL" id="CDMY01000462">
    <property type="protein sequence ID" value="CEM14975.1"/>
    <property type="molecule type" value="Genomic_DNA"/>
</dbReference>
<dbReference type="Proteomes" id="UP000041254">
    <property type="component" value="Unassembled WGS sequence"/>
</dbReference>
<sequence length="293" mass="32984">MLSLRDVCAGLVWLACVLQKCPVQASSFIPAAPPISSGRPHHRHVRSAIRREQKATSMDSDNQAPHLPHVEASVSSALPPTKSQAVMANRQKPLPKVVVPADLCQFFCDAAHPRGASGIQSKLRFRQWTATHSMYYVHPLMHELVRQTDWRVVVWCADGPDDKRDVDLETGIADEYGLYLIEKDGLNTALITDSEGNYKLDGTLFAAVHFTDGCKKVTADLKWLMRVHDIKQCATVAGGRWSFWYYDRATDKFVRTMQDDILLTEEGGKGAQRVVDYIIDRLEHEDKKEQEPD</sequence>
<feature type="compositionally biased region" description="Basic residues" evidence="1">
    <location>
        <begin position="39"/>
        <end position="48"/>
    </location>
</feature>
<protein>
    <recommendedName>
        <fullName evidence="5">FCP1 homology domain-containing protein</fullName>
    </recommendedName>
</protein>
<gene>
    <name evidence="3" type="ORF">Vbra_2225</name>
</gene>
<dbReference type="AlphaFoldDB" id="A0A0G4FMA4"/>
<proteinExistence type="predicted"/>
<name>A0A0G4FMA4_VITBC</name>
<dbReference type="VEuPathDB" id="CryptoDB:Vbra_2225"/>
<feature type="chain" id="PRO_5005189295" description="FCP1 homology domain-containing protein" evidence="2">
    <location>
        <begin position="26"/>
        <end position="293"/>
    </location>
</feature>
<evidence type="ECO:0000256" key="1">
    <source>
        <dbReference type="SAM" id="MobiDB-lite"/>
    </source>
</evidence>
<reference evidence="3 4" key="1">
    <citation type="submission" date="2014-11" db="EMBL/GenBank/DDBJ databases">
        <authorList>
            <person name="Zhu J."/>
            <person name="Qi W."/>
            <person name="Song R."/>
        </authorList>
    </citation>
    <scope>NUCLEOTIDE SEQUENCE [LARGE SCALE GENOMIC DNA]</scope>
</reference>
<evidence type="ECO:0000313" key="3">
    <source>
        <dbReference type="EMBL" id="CEM14975.1"/>
    </source>
</evidence>
<dbReference type="InParanoid" id="A0A0G4FMA4"/>
<evidence type="ECO:0008006" key="5">
    <source>
        <dbReference type="Google" id="ProtNLM"/>
    </source>
</evidence>
<keyword evidence="2" id="KW-0732">Signal</keyword>
<organism evidence="3 4">
    <name type="scientific">Vitrella brassicaformis (strain CCMP3155)</name>
    <dbReference type="NCBI Taxonomy" id="1169540"/>
    <lineage>
        <taxon>Eukaryota</taxon>
        <taxon>Sar</taxon>
        <taxon>Alveolata</taxon>
        <taxon>Colpodellida</taxon>
        <taxon>Vitrellaceae</taxon>
        <taxon>Vitrella</taxon>
    </lineage>
</organism>
<evidence type="ECO:0000256" key="2">
    <source>
        <dbReference type="SAM" id="SignalP"/>
    </source>
</evidence>
<keyword evidence="4" id="KW-1185">Reference proteome</keyword>
<evidence type="ECO:0000313" key="4">
    <source>
        <dbReference type="Proteomes" id="UP000041254"/>
    </source>
</evidence>
<accession>A0A0G4FMA4</accession>
<feature type="region of interest" description="Disordered" evidence="1">
    <location>
        <begin position="33"/>
        <end position="66"/>
    </location>
</feature>
<feature type="signal peptide" evidence="2">
    <location>
        <begin position="1"/>
        <end position="25"/>
    </location>
</feature>